<reference evidence="1 2" key="1">
    <citation type="journal article" date="2016" name="Nat. Commun.">
        <title>Thousands of microbial genomes shed light on interconnected biogeochemical processes in an aquifer system.</title>
        <authorList>
            <person name="Anantharaman K."/>
            <person name="Brown C.T."/>
            <person name="Hug L.A."/>
            <person name="Sharon I."/>
            <person name="Castelle C.J."/>
            <person name="Probst A.J."/>
            <person name="Thomas B.C."/>
            <person name="Singh A."/>
            <person name="Wilkins M.J."/>
            <person name="Karaoz U."/>
            <person name="Brodie E.L."/>
            <person name="Williams K.H."/>
            <person name="Hubbard S.S."/>
            <person name="Banfield J.F."/>
        </authorList>
    </citation>
    <scope>NUCLEOTIDE SEQUENCE [LARGE SCALE GENOMIC DNA]</scope>
</reference>
<dbReference type="AlphaFoldDB" id="A0A1F7SFB2"/>
<dbReference type="Proteomes" id="UP000178082">
    <property type="component" value="Unassembled WGS sequence"/>
</dbReference>
<proteinExistence type="predicted"/>
<gene>
    <name evidence="1" type="ORF">A3G31_05655</name>
</gene>
<accession>A0A1F7SFB2</accession>
<dbReference type="EMBL" id="MGDI01000036">
    <property type="protein sequence ID" value="OGL51867.1"/>
    <property type="molecule type" value="Genomic_DNA"/>
</dbReference>
<organism evidence="1 2">
    <name type="scientific">Candidatus Schekmanbacteria bacterium RIFCSPLOWO2_12_FULL_38_15</name>
    <dbReference type="NCBI Taxonomy" id="1817883"/>
    <lineage>
        <taxon>Bacteria</taxon>
        <taxon>Candidatus Schekmaniibacteriota</taxon>
    </lineage>
</organism>
<sequence>MENPVFKKYCYWMDKEALEALKSMFKKEGTEIYCAQRVPCELFRVEIGYSAPEVWKVTCKHDAAPWYNTSDKNGKFLVLSSKPLSPEFEKYLETTITKSDFQPQGYPSKEEIKALANSEIFNRKKPEGWVEFPKETAEKLAQGFKNVVGVDEPLEEIFEVWSAVHSNFLEGRFSVKEGTNTIPYTIADTNHTSSCCIELFNIVGKEFKAKYVKPCLGAKIAKALEADIYYRVENLKGIK</sequence>
<name>A0A1F7SFB2_9BACT</name>
<dbReference type="STRING" id="1817883.A3G31_05655"/>
<evidence type="ECO:0000313" key="1">
    <source>
        <dbReference type="EMBL" id="OGL51867.1"/>
    </source>
</evidence>
<protein>
    <submittedName>
        <fullName evidence="1">Uncharacterized protein</fullName>
    </submittedName>
</protein>
<comment type="caution">
    <text evidence="1">The sequence shown here is derived from an EMBL/GenBank/DDBJ whole genome shotgun (WGS) entry which is preliminary data.</text>
</comment>
<evidence type="ECO:0000313" key="2">
    <source>
        <dbReference type="Proteomes" id="UP000178082"/>
    </source>
</evidence>